<feature type="transmembrane region" description="Helical" evidence="6">
    <location>
        <begin position="110"/>
        <end position="131"/>
    </location>
</feature>
<dbReference type="Proteomes" id="UP001374579">
    <property type="component" value="Unassembled WGS sequence"/>
</dbReference>
<evidence type="ECO:0000256" key="1">
    <source>
        <dbReference type="ARBA" id="ARBA00004273"/>
    </source>
</evidence>
<comment type="subcellular location">
    <subcellularLocation>
        <location evidence="1">Mitochondrion inner membrane</location>
    </subcellularLocation>
</comment>
<keyword evidence="3" id="KW-0999">Mitochondrion inner membrane</keyword>
<keyword evidence="5 6" id="KW-0472">Membrane</keyword>
<dbReference type="GO" id="GO:0006123">
    <property type="term" value="P:mitochondrial electron transport, cytochrome c to oxygen"/>
    <property type="evidence" value="ECO:0007669"/>
    <property type="project" value="InterPro"/>
</dbReference>
<evidence type="ECO:0008006" key="9">
    <source>
        <dbReference type="Google" id="ProtNLM"/>
    </source>
</evidence>
<name>A0AAN9BEW8_9CAEN</name>
<keyword evidence="8" id="KW-1185">Reference proteome</keyword>
<organism evidence="7 8">
    <name type="scientific">Littorina saxatilis</name>
    <dbReference type="NCBI Taxonomy" id="31220"/>
    <lineage>
        <taxon>Eukaryota</taxon>
        <taxon>Metazoa</taxon>
        <taxon>Spiralia</taxon>
        <taxon>Lophotrochozoa</taxon>
        <taxon>Mollusca</taxon>
        <taxon>Gastropoda</taxon>
        <taxon>Caenogastropoda</taxon>
        <taxon>Littorinimorpha</taxon>
        <taxon>Littorinoidea</taxon>
        <taxon>Littorinidae</taxon>
        <taxon>Littorina</taxon>
    </lineage>
</organism>
<evidence type="ECO:0000256" key="4">
    <source>
        <dbReference type="ARBA" id="ARBA00023128"/>
    </source>
</evidence>
<gene>
    <name evidence="7" type="ORF">V1264_018712</name>
</gene>
<keyword evidence="6" id="KW-0812">Transmembrane</keyword>
<dbReference type="SUPFAM" id="SSF81419">
    <property type="entry name" value="Mitochondrial cytochrome c oxidase subunit VIIa"/>
    <property type="match status" value="1"/>
</dbReference>
<dbReference type="GO" id="GO:0097250">
    <property type="term" value="P:mitochondrial respirasome assembly"/>
    <property type="evidence" value="ECO:0007669"/>
    <property type="project" value="TreeGrafter"/>
</dbReference>
<dbReference type="Gene3D" id="4.10.91.10">
    <property type="entry name" value="Cytochrome c oxidase, subunit VIIa"/>
    <property type="match status" value="1"/>
</dbReference>
<evidence type="ECO:0000256" key="3">
    <source>
        <dbReference type="ARBA" id="ARBA00022792"/>
    </source>
</evidence>
<dbReference type="GO" id="GO:0045277">
    <property type="term" value="C:respiratory chain complex IV"/>
    <property type="evidence" value="ECO:0007669"/>
    <property type="project" value="InterPro"/>
</dbReference>
<comment type="similarity">
    <text evidence="2">Belongs to the cytochrome c oxidase VIIa family.</text>
</comment>
<dbReference type="AlphaFoldDB" id="A0AAN9BEW8"/>
<evidence type="ECO:0000256" key="6">
    <source>
        <dbReference type="SAM" id="Phobius"/>
    </source>
</evidence>
<protein>
    <recommendedName>
        <fullName evidence="9">Cytochrome c oxidase subunit VIIa</fullName>
    </recommendedName>
</protein>
<dbReference type="GO" id="GO:0005743">
    <property type="term" value="C:mitochondrial inner membrane"/>
    <property type="evidence" value="ECO:0007669"/>
    <property type="project" value="UniProtKB-SubCell"/>
</dbReference>
<reference evidence="7 8" key="1">
    <citation type="submission" date="2024-02" db="EMBL/GenBank/DDBJ databases">
        <title>Chromosome-scale genome assembly of the rough periwinkle Littorina saxatilis.</title>
        <authorList>
            <person name="De Jode A."/>
            <person name="Faria R."/>
            <person name="Formenti G."/>
            <person name="Sims Y."/>
            <person name="Smith T.P."/>
            <person name="Tracey A."/>
            <person name="Wood J.M.D."/>
            <person name="Zagrodzka Z.B."/>
            <person name="Johannesson K."/>
            <person name="Butlin R.K."/>
            <person name="Leder E.H."/>
        </authorList>
    </citation>
    <scope>NUCLEOTIDE SEQUENCE [LARGE SCALE GENOMIC DNA]</scope>
    <source>
        <strain evidence="7">Snail1</strain>
        <tissue evidence="7">Muscle</tissue>
    </source>
</reference>
<proteinExistence type="inferred from homology"/>
<dbReference type="PANTHER" id="PTHR10510">
    <property type="entry name" value="CYTOCHROME C OXIDASE POLYPEPTIDE 7A"/>
    <property type="match status" value="1"/>
</dbReference>
<evidence type="ECO:0000313" key="8">
    <source>
        <dbReference type="Proteomes" id="UP001374579"/>
    </source>
</evidence>
<dbReference type="PANTHER" id="PTHR10510:SF11">
    <property type="entry name" value="CYTOCHROME C OXIDASE SUBUNIT 7A, MITOCHONDRIAL"/>
    <property type="match status" value="1"/>
</dbReference>
<comment type="caution">
    <text evidence="7">The sequence shown here is derived from an EMBL/GenBank/DDBJ whole genome shotgun (WGS) entry which is preliminary data.</text>
</comment>
<dbReference type="InterPro" id="IPR003177">
    <property type="entry name" value="Cytc_oxidase_su7a_met"/>
</dbReference>
<dbReference type="GO" id="GO:0002082">
    <property type="term" value="P:regulation of oxidative phosphorylation"/>
    <property type="evidence" value="ECO:0007669"/>
    <property type="project" value="TreeGrafter"/>
</dbReference>
<evidence type="ECO:0000313" key="7">
    <source>
        <dbReference type="EMBL" id="KAK7103919.1"/>
    </source>
</evidence>
<accession>A0AAN9BEW8</accession>
<dbReference type="EMBL" id="JBAMIC010000008">
    <property type="protein sequence ID" value="KAK7103919.1"/>
    <property type="molecule type" value="Genomic_DNA"/>
</dbReference>
<dbReference type="InterPro" id="IPR036539">
    <property type="entry name" value="Cyt_c_oxidase_su7a_sf"/>
</dbReference>
<keyword evidence="6" id="KW-1133">Transmembrane helix</keyword>
<evidence type="ECO:0000256" key="5">
    <source>
        <dbReference type="ARBA" id="ARBA00023136"/>
    </source>
</evidence>
<evidence type="ECO:0000256" key="2">
    <source>
        <dbReference type="ARBA" id="ARBA00009331"/>
    </source>
</evidence>
<sequence>MYYKFNSMINRIMPSTQSQAYAPQGLRSVAKEPSRIIFESSKIQPVHEPEVTMTRASSTGAAKGPSATALNEALGVVPNNARYQKIMQMQNFFLKEDGRLVWQKFGHDRALFYTTVALCFVGSALLGAQLLKMAFPRTNQD</sequence>
<keyword evidence="4" id="KW-0496">Mitochondrion</keyword>